<gene>
    <name evidence="1" type="primary">HAUS7</name>
</gene>
<dbReference type="GO" id="GO:0070652">
    <property type="term" value="C:HAUS complex"/>
    <property type="evidence" value="ECO:0007669"/>
    <property type="project" value="TreeGrafter"/>
</dbReference>
<protein>
    <submittedName>
        <fullName evidence="1">HAUS augmin like complex subunit 7</fullName>
    </submittedName>
</protein>
<name>A0A8D0HCQ7_SPHPU</name>
<dbReference type="PANTHER" id="PTHR14352">
    <property type="entry name" value="HAUS AUGMIN-LIKE COMPLEX SUBUNIT 7"/>
    <property type="match status" value="1"/>
</dbReference>
<dbReference type="InterPro" id="IPR029711">
    <property type="entry name" value="Haus7-like"/>
</dbReference>
<proteinExistence type="predicted"/>
<dbReference type="GO" id="GO:0051225">
    <property type="term" value="P:spindle assembly"/>
    <property type="evidence" value="ECO:0007669"/>
    <property type="project" value="TreeGrafter"/>
</dbReference>
<reference evidence="1" key="2">
    <citation type="submission" date="2025-09" db="UniProtKB">
        <authorList>
            <consortium name="Ensembl"/>
        </authorList>
    </citation>
    <scope>IDENTIFICATION</scope>
</reference>
<evidence type="ECO:0000313" key="2">
    <source>
        <dbReference type="Proteomes" id="UP000694392"/>
    </source>
</evidence>
<dbReference type="GO" id="GO:0031023">
    <property type="term" value="P:microtubule organizing center organization"/>
    <property type="evidence" value="ECO:0007669"/>
    <property type="project" value="TreeGrafter"/>
</dbReference>
<dbReference type="GeneTree" id="ENSGT00390000003937"/>
<reference evidence="1" key="1">
    <citation type="submission" date="2025-08" db="UniProtKB">
        <authorList>
            <consortium name="Ensembl"/>
        </authorList>
    </citation>
    <scope>IDENTIFICATION</scope>
</reference>
<evidence type="ECO:0000313" key="1">
    <source>
        <dbReference type="Ensembl" id="ENSSPUP00000018959.1"/>
    </source>
</evidence>
<dbReference type="Ensembl" id="ENSSPUT00000020196.1">
    <property type="protein sequence ID" value="ENSSPUP00000018959.1"/>
    <property type="gene ID" value="ENSSPUG00000014629.1"/>
</dbReference>
<dbReference type="AlphaFoldDB" id="A0A8D0HCQ7"/>
<dbReference type="OMA" id="WICICIC"/>
<accession>A0A8D0HCQ7</accession>
<dbReference type="PANTHER" id="PTHR14352:SF2">
    <property type="entry name" value="HAUS AUGMIN-LIKE COMPLEX SUBUNIT 7"/>
    <property type="match status" value="1"/>
</dbReference>
<organism evidence="1 2">
    <name type="scientific">Sphenodon punctatus</name>
    <name type="common">Tuatara</name>
    <name type="synonym">Hatteria punctata</name>
    <dbReference type="NCBI Taxonomy" id="8508"/>
    <lineage>
        <taxon>Eukaryota</taxon>
        <taxon>Metazoa</taxon>
        <taxon>Chordata</taxon>
        <taxon>Craniata</taxon>
        <taxon>Vertebrata</taxon>
        <taxon>Euteleostomi</taxon>
        <taxon>Lepidosauria</taxon>
        <taxon>Sphenodontia</taxon>
        <taxon>Sphenodontidae</taxon>
        <taxon>Sphenodon</taxon>
    </lineage>
</organism>
<dbReference type="GO" id="GO:0051011">
    <property type="term" value="F:microtubule minus-end binding"/>
    <property type="evidence" value="ECO:0007669"/>
    <property type="project" value="TreeGrafter"/>
</dbReference>
<sequence length="118" mass="13004">MAAAASAARVYTRLRELDCPPLRGVYLSDSDDLLRLLCAPSAHRLDILEWICTCVYPPFREQFSSLKDSQSDVKIKEIAQLGSDILLCQADDLDLVKVTSCPTFSPPHLLVVGTRVGL</sequence>
<dbReference type="Proteomes" id="UP000694392">
    <property type="component" value="Unplaced"/>
</dbReference>
<keyword evidence="2" id="KW-1185">Reference proteome</keyword>